<evidence type="ECO:0000256" key="2">
    <source>
        <dbReference type="ARBA" id="ARBA00022803"/>
    </source>
</evidence>
<dbReference type="Pfam" id="PF13181">
    <property type="entry name" value="TPR_8"/>
    <property type="match status" value="1"/>
</dbReference>
<keyword evidence="1" id="KW-0677">Repeat</keyword>
<protein>
    <submittedName>
        <fullName evidence="4">Uncharacterized protein</fullName>
    </submittedName>
</protein>
<evidence type="ECO:0000256" key="1">
    <source>
        <dbReference type="ARBA" id="ARBA00022737"/>
    </source>
</evidence>
<dbReference type="EMBL" id="QXFY01005379">
    <property type="protein sequence ID" value="KAE9272524.1"/>
    <property type="molecule type" value="Genomic_DNA"/>
</dbReference>
<dbReference type="InterPro" id="IPR047150">
    <property type="entry name" value="SGT"/>
</dbReference>
<dbReference type="AlphaFoldDB" id="A0A6G0Q6M0"/>
<dbReference type="Gene3D" id="1.25.40.10">
    <property type="entry name" value="Tetratricopeptide repeat domain"/>
    <property type="match status" value="1"/>
</dbReference>
<accession>A0A6G0Q6M0</accession>
<evidence type="ECO:0000313" key="4">
    <source>
        <dbReference type="EMBL" id="KAE9272524.1"/>
    </source>
</evidence>
<reference evidence="4 5" key="1">
    <citation type="submission" date="2018-09" db="EMBL/GenBank/DDBJ databases">
        <title>Genomic investigation of the strawberry pathogen Phytophthora fragariae indicates pathogenicity is determined by transcriptional variation in three key races.</title>
        <authorList>
            <person name="Adams T.M."/>
            <person name="Armitage A.D."/>
            <person name="Sobczyk M.K."/>
            <person name="Bates H.J."/>
            <person name="Dunwell J.M."/>
            <person name="Nellist C.F."/>
            <person name="Harrison R.J."/>
        </authorList>
    </citation>
    <scope>NUCLEOTIDE SEQUENCE [LARGE SCALE GENOMIC DNA]</scope>
    <source>
        <strain evidence="4 5">NOV-77</strain>
    </source>
</reference>
<dbReference type="PANTHER" id="PTHR45831:SF2">
    <property type="entry name" value="LD24721P"/>
    <property type="match status" value="1"/>
</dbReference>
<dbReference type="Pfam" id="PF00515">
    <property type="entry name" value="TPR_1"/>
    <property type="match status" value="1"/>
</dbReference>
<evidence type="ECO:0000256" key="3">
    <source>
        <dbReference type="PROSITE-ProRule" id="PRU00339"/>
    </source>
</evidence>
<keyword evidence="2 3" id="KW-0802">TPR repeat</keyword>
<organism evidence="4 5">
    <name type="scientific">Phytophthora fragariae</name>
    <dbReference type="NCBI Taxonomy" id="53985"/>
    <lineage>
        <taxon>Eukaryota</taxon>
        <taxon>Sar</taxon>
        <taxon>Stramenopiles</taxon>
        <taxon>Oomycota</taxon>
        <taxon>Peronosporomycetes</taxon>
        <taxon>Peronosporales</taxon>
        <taxon>Peronosporaceae</taxon>
        <taxon>Phytophthora</taxon>
    </lineage>
</organism>
<dbReference type="PANTHER" id="PTHR45831">
    <property type="entry name" value="LD24721P"/>
    <property type="match status" value="1"/>
</dbReference>
<proteinExistence type="predicted"/>
<gene>
    <name evidence="4" type="ORF">PF008_g30079</name>
</gene>
<dbReference type="SMART" id="SM00028">
    <property type="entry name" value="TPR"/>
    <property type="match status" value="2"/>
</dbReference>
<dbReference type="InterPro" id="IPR019734">
    <property type="entry name" value="TPR_rpt"/>
</dbReference>
<dbReference type="PROSITE" id="PS50005">
    <property type="entry name" value="TPR"/>
    <property type="match status" value="1"/>
</dbReference>
<sequence length="157" mass="17928">MRLGICQDDTATDPLVLLPAATNNYPTRYSCEPRGTVVLSETYPNSRTARRQLKSDYTKLTSFNEAKKDCEKALELDPKYVKAYSRMGAIQCFMKEFHKARESYEKGLALDPNHQECIDGLRTVMYKIQNGETDEERARHGMADPEFQAILRDPLVS</sequence>
<comment type="caution">
    <text evidence="4">The sequence shown here is derived from an EMBL/GenBank/DDBJ whole genome shotgun (WGS) entry which is preliminary data.</text>
</comment>
<dbReference type="GO" id="GO:0060090">
    <property type="term" value="F:molecular adaptor activity"/>
    <property type="evidence" value="ECO:0007669"/>
    <property type="project" value="TreeGrafter"/>
</dbReference>
<dbReference type="Proteomes" id="UP000486351">
    <property type="component" value="Unassembled WGS sequence"/>
</dbReference>
<evidence type="ECO:0000313" key="5">
    <source>
        <dbReference type="Proteomes" id="UP000486351"/>
    </source>
</evidence>
<dbReference type="GO" id="GO:0072380">
    <property type="term" value="C:TRC complex"/>
    <property type="evidence" value="ECO:0007669"/>
    <property type="project" value="TreeGrafter"/>
</dbReference>
<name>A0A6G0Q6M0_9STRA</name>
<dbReference type="GO" id="GO:0016020">
    <property type="term" value="C:membrane"/>
    <property type="evidence" value="ECO:0007669"/>
    <property type="project" value="TreeGrafter"/>
</dbReference>
<dbReference type="SUPFAM" id="SSF48452">
    <property type="entry name" value="TPR-like"/>
    <property type="match status" value="1"/>
</dbReference>
<dbReference type="GO" id="GO:0006620">
    <property type="term" value="P:post-translational protein targeting to endoplasmic reticulum membrane"/>
    <property type="evidence" value="ECO:0007669"/>
    <property type="project" value="TreeGrafter"/>
</dbReference>
<dbReference type="InterPro" id="IPR011990">
    <property type="entry name" value="TPR-like_helical_dom_sf"/>
</dbReference>
<feature type="repeat" description="TPR" evidence="3">
    <location>
        <begin position="81"/>
        <end position="114"/>
    </location>
</feature>